<sequence length="152" mass="17519">MKRRVTLQTPLGEALQFHRLAGREALSQLYAFDLELLGRHNAIDANALLGQPATVAMQTESGSVRHLGGLVTRFGLARQDDRQAFYGMRLRPWLWLATRRSDFRIFQDQTVPEIVAAVLGRYGHPLEQKLHRSYRAWTYCVQYHEDDFSFVS</sequence>
<dbReference type="RefSeq" id="WP_261380483.1">
    <property type="nucleotide sequence ID" value="NZ_VIVL01000028.1"/>
</dbReference>
<dbReference type="EMBL" id="VIVL01000028">
    <property type="protein sequence ID" value="TWD72556.1"/>
    <property type="molecule type" value="Genomic_DNA"/>
</dbReference>
<name>A0A561B125_9BURK</name>
<proteinExistence type="predicted"/>
<dbReference type="Gene3D" id="2.30.110.50">
    <property type="match status" value="1"/>
</dbReference>
<gene>
    <name evidence="1" type="ORF">FB547_1281</name>
</gene>
<feature type="non-terminal residue" evidence="1">
    <location>
        <position position="152"/>
    </location>
</feature>
<comment type="caution">
    <text evidence="1">The sequence shown here is derived from an EMBL/GenBank/DDBJ whole genome shotgun (WGS) entry which is preliminary data.</text>
</comment>
<evidence type="ECO:0000313" key="2">
    <source>
        <dbReference type="Proteomes" id="UP000319722"/>
    </source>
</evidence>
<dbReference type="Proteomes" id="UP000319722">
    <property type="component" value="Unassembled WGS sequence"/>
</dbReference>
<dbReference type="SUPFAM" id="SSF69279">
    <property type="entry name" value="Phage tail proteins"/>
    <property type="match status" value="1"/>
</dbReference>
<dbReference type="Pfam" id="PF05954">
    <property type="entry name" value="Phage_GPD"/>
    <property type="match status" value="1"/>
</dbReference>
<accession>A0A561B125</accession>
<evidence type="ECO:0000313" key="1">
    <source>
        <dbReference type="EMBL" id="TWD72556.1"/>
    </source>
</evidence>
<dbReference type="AlphaFoldDB" id="A0A561B125"/>
<reference evidence="1 2" key="1">
    <citation type="submission" date="2019-06" db="EMBL/GenBank/DDBJ databases">
        <title>Sorghum-associated microbial communities from plants grown in Nebraska, USA.</title>
        <authorList>
            <person name="Schachtman D."/>
        </authorList>
    </citation>
    <scope>NUCLEOTIDE SEQUENCE [LARGE SCALE GENOMIC DNA]</scope>
    <source>
        <strain evidence="1 2">T529</strain>
    </source>
</reference>
<organism evidence="1 2">
    <name type="scientific">Variovorax beijingensis</name>
    <dbReference type="NCBI Taxonomy" id="2496117"/>
    <lineage>
        <taxon>Bacteria</taxon>
        <taxon>Pseudomonadati</taxon>
        <taxon>Pseudomonadota</taxon>
        <taxon>Betaproteobacteria</taxon>
        <taxon>Burkholderiales</taxon>
        <taxon>Comamonadaceae</taxon>
        <taxon>Variovorax</taxon>
    </lineage>
</organism>
<protein>
    <submittedName>
        <fullName evidence="1">Rhs element Vgr protein</fullName>
    </submittedName>
</protein>